<comment type="caution">
    <text evidence="1">The sequence shown here is derived from an EMBL/GenBank/DDBJ whole genome shotgun (WGS) entry which is preliminary data.</text>
</comment>
<proteinExistence type="predicted"/>
<dbReference type="EMBL" id="AMZH03007995">
    <property type="protein sequence ID" value="RRT59942.1"/>
    <property type="molecule type" value="Genomic_DNA"/>
</dbReference>
<evidence type="ECO:0000313" key="2">
    <source>
        <dbReference type="Proteomes" id="UP000287651"/>
    </source>
</evidence>
<accession>A0A426Z7J3</accession>
<reference evidence="1 2" key="1">
    <citation type="journal article" date="2014" name="Agronomy (Basel)">
        <title>A Draft Genome Sequence for Ensete ventricosum, the Drought-Tolerant Tree Against Hunger.</title>
        <authorList>
            <person name="Harrison J."/>
            <person name="Moore K.A."/>
            <person name="Paszkiewicz K."/>
            <person name="Jones T."/>
            <person name="Grant M."/>
            <person name="Ambacheew D."/>
            <person name="Muzemil S."/>
            <person name="Studholme D.J."/>
        </authorList>
    </citation>
    <scope>NUCLEOTIDE SEQUENCE [LARGE SCALE GENOMIC DNA]</scope>
</reference>
<dbReference type="Proteomes" id="UP000287651">
    <property type="component" value="Unassembled WGS sequence"/>
</dbReference>
<gene>
    <name evidence="1" type="ORF">B296_00006076</name>
</gene>
<sequence length="139" mass="15276">MNHTAHSDDLPVIQDSYSLAISDYLGADMSCSPSVQADLNNLQVGMDLHGAETDLHGSMLCIAVLGVPGRLVLRVSVSYNPGQLGYGSLLCVVLVAGKRLTKDFGFGERPWFWQKICRAGNVVFPWRNDWREALILVVE</sequence>
<dbReference type="PANTHER" id="PTHR36056:SF1">
    <property type="entry name" value="PROTEIN, PUTATIVE-RELATED"/>
    <property type="match status" value="1"/>
</dbReference>
<organism evidence="1 2">
    <name type="scientific">Ensete ventricosum</name>
    <name type="common">Abyssinian banana</name>
    <name type="synonym">Musa ensete</name>
    <dbReference type="NCBI Taxonomy" id="4639"/>
    <lineage>
        <taxon>Eukaryota</taxon>
        <taxon>Viridiplantae</taxon>
        <taxon>Streptophyta</taxon>
        <taxon>Embryophyta</taxon>
        <taxon>Tracheophyta</taxon>
        <taxon>Spermatophyta</taxon>
        <taxon>Magnoliopsida</taxon>
        <taxon>Liliopsida</taxon>
        <taxon>Zingiberales</taxon>
        <taxon>Musaceae</taxon>
        <taxon>Ensete</taxon>
    </lineage>
</organism>
<protein>
    <submittedName>
        <fullName evidence="1">Uncharacterized protein</fullName>
    </submittedName>
</protein>
<evidence type="ECO:0000313" key="1">
    <source>
        <dbReference type="EMBL" id="RRT59942.1"/>
    </source>
</evidence>
<dbReference type="PANTHER" id="PTHR36056">
    <property type="entry name" value="PROTEIN, PUTATIVE-RELATED"/>
    <property type="match status" value="1"/>
</dbReference>
<dbReference type="InterPro" id="IPR040276">
    <property type="entry name" value="At4g26450-like"/>
</dbReference>
<dbReference type="AlphaFoldDB" id="A0A426Z7J3"/>
<name>A0A426Z7J3_ENSVE</name>